<gene>
    <name evidence="1" type="ORF">SAMN05892877_1374</name>
</gene>
<evidence type="ECO:0008006" key="3">
    <source>
        <dbReference type="Google" id="ProtNLM"/>
    </source>
</evidence>
<dbReference type="Proteomes" id="UP000219167">
    <property type="component" value="Unassembled WGS sequence"/>
</dbReference>
<protein>
    <recommendedName>
        <fullName evidence="3">Acetyltransferase (GNAT) family protein</fullName>
    </recommendedName>
</protein>
<sequence length="147" mass="16370">MKSDYRIETLAQQTALSAFALLHLVEPSFPVEDWDALAAAGSGWTCVVAQDQQGYIRGLAVYRTRRHPVAGDLMDVPIFIAASVADDAGIAEQAFEWLRNRASRCSYIRVWSAIPKALAYMQDEDAFARWDHGLIYRVQSKAPPALL</sequence>
<keyword evidence="2" id="KW-1185">Reference proteome</keyword>
<organism evidence="1 2">
    <name type="scientific">Rhizobium subbaraonis</name>
    <dbReference type="NCBI Taxonomy" id="908946"/>
    <lineage>
        <taxon>Bacteria</taxon>
        <taxon>Pseudomonadati</taxon>
        <taxon>Pseudomonadota</taxon>
        <taxon>Alphaproteobacteria</taxon>
        <taxon>Hyphomicrobiales</taxon>
        <taxon>Rhizobiaceae</taxon>
        <taxon>Rhizobium/Agrobacterium group</taxon>
        <taxon>Rhizobium</taxon>
    </lineage>
</organism>
<dbReference type="EMBL" id="OBQD01000037">
    <property type="protein sequence ID" value="SOC48063.1"/>
    <property type="molecule type" value="Genomic_DNA"/>
</dbReference>
<evidence type="ECO:0000313" key="1">
    <source>
        <dbReference type="EMBL" id="SOC48063.1"/>
    </source>
</evidence>
<accession>A0A285V1Z5</accession>
<reference evidence="1 2" key="1">
    <citation type="submission" date="2017-08" db="EMBL/GenBank/DDBJ databases">
        <authorList>
            <person name="de Groot N.N."/>
        </authorList>
    </citation>
    <scope>NUCLEOTIDE SEQUENCE [LARGE SCALE GENOMIC DNA]</scope>
    <source>
        <strain evidence="1 2">JC85</strain>
    </source>
</reference>
<evidence type="ECO:0000313" key="2">
    <source>
        <dbReference type="Proteomes" id="UP000219167"/>
    </source>
</evidence>
<dbReference type="AlphaFoldDB" id="A0A285V1Z5"/>
<name>A0A285V1Z5_9HYPH</name>
<proteinExistence type="predicted"/>